<dbReference type="SFLD" id="SFLDS00029">
    <property type="entry name" value="Radical_SAM"/>
    <property type="match status" value="1"/>
</dbReference>
<gene>
    <name evidence="7" type="ordered locus">DKAM_0030</name>
</gene>
<protein>
    <submittedName>
        <fullName evidence="7">Fe-S oxidoreductase family protein</fullName>
    </submittedName>
</protein>
<dbReference type="CDD" id="cd01335">
    <property type="entry name" value="Radical_SAM"/>
    <property type="match status" value="1"/>
</dbReference>
<dbReference type="GeneID" id="7170367"/>
<accession>B8D388</accession>
<evidence type="ECO:0000256" key="4">
    <source>
        <dbReference type="ARBA" id="ARBA00023004"/>
    </source>
</evidence>
<dbReference type="PROSITE" id="PS51918">
    <property type="entry name" value="RADICAL_SAM"/>
    <property type="match status" value="1"/>
</dbReference>
<evidence type="ECO:0000256" key="2">
    <source>
        <dbReference type="ARBA" id="ARBA00022691"/>
    </source>
</evidence>
<sequence length="439" mass="49395">MSVRLILRYDKTVRYSLNPLIAVADKIPGVRVVLAEDTGELYAAVNEALMNNEKCVVGYSILTTMLVNDAFLSELKSILKYLEEKNCITIAGGPHATGDPLGTLFSLGFKVAFIGEAEESLDEFLRHLVNGTDPFTTKGIVFREEDKVIATGRARPIDLDKHDPFPYWRRIINPLEITRGCPYGCLYCQVSYIHGMSYRHRSIEKIVFYVKEMARIGVRDYRFITPDSLSYGLTKISREPDTGLIEELLSSIHSALRSIGGRIFYGSFPSEVRPEHVNKDVVRVLRKYVNNREIIVGAQSGSNRVLRLIRRGHSVEDVLNAVKEISENGFTPSVDIILGIPGETREDQELTLELIDEVIRNNGRIHIHYYLPLPGSPLGLHPPARIPNDIEVKISRLIGSGKAYGSWFSQKELSEKIIKLHERGVIVPSIYKGPTMKTF</sequence>
<dbReference type="InterPro" id="IPR023980">
    <property type="entry name" value="CHP04013_B12-bd/rSAM"/>
</dbReference>
<dbReference type="GO" id="GO:0046872">
    <property type="term" value="F:metal ion binding"/>
    <property type="evidence" value="ECO:0007669"/>
    <property type="project" value="UniProtKB-KW"/>
</dbReference>
<dbReference type="Proteomes" id="UP000006903">
    <property type="component" value="Chromosome"/>
</dbReference>
<feature type="domain" description="Radical SAM core" evidence="6">
    <location>
        <begin position="167"/>
        <end position="416"/>
    </location>
</feature>
<dbReference type="PANTHER" id="PTHR43409:SF17">
    <property type="entry name" value="METHYLTHIOTRANSFERASE MJ0865-RELATED"/>
    <property type="match status" value="1"/>
</dbReference>
<dbReference type="KEGG" id="dka:DKAM_0030"/>
<evidence type="ECO:0000313" key="8">
    <source>
        <dbReference type="Proteomes" id="UP000006903"/>
    </source>
</evidence>
<keyword evidence="2" id="KW-0949">S-adenosyl-L-methionine</keyword>
<name>B8D388_DESA1</name>
<dbReference type="SMART" id="SM00729">
    <property type="entry name" value="Elp3"/>
    <property type="match status" value="1"/>
</dbReference>
<dbReference type="InterPro" id="IPR006638">
    <property type="entry name" value="Elp3/MiaA/NifB-like_rSAM"/>
</dbReference>
<dbReference type="PANTHER" id="PTHR43409">
    <property type="entry name" value="ANAEROBIC MAGNESIUM-PROTOPORPHYRIN IX MONOMETHYL ESTER CYCLASE-RELATED"/>
    <property type="match status" value="1"/>
</dbReference>
<dbReference type="AlphaFoldDB" id="B8D388"/>
<dbReference type="SUPFAM" id="SSF102114">
    <property type="entry name" value="Radical SAM enzymes"/>
    <property type="match status" value="1"/>
</dbReference>
<dbReference type="STRING" id="490899.DKAM_0030"/>
<evidence type="ECO:0000256" key="1">
    <source>
        <dbReference type="ARBA" id="ARBA00001966"/>
    </source>
</evidence>
<dbReference type="GO" id="GO:0003824">
    <property type="term" value="F:catalytic activity"/>
    <property type="evidence" value="ECO:0007669"/>
    <property type="project" value="InterPro"/>
</dbReference>
<comment type="cofactor">
    <cofactor evidence="1">
        <name>[4Fe-4S] cluster</name>
        <dbReference type="ChEBI" id="CHEBI:49883"/>
    </cofactor>
</comment>
<keyword evidence="3" id="KW-0479">Metal-binding</keyword>
<evidence type="ECO:0000256" key="5">
    <source>
        <dbReference type="ARBA" id="ARBA00023014"/>
    </source>
</evidence>
<organism evidence="7 8">
    <name type="scientific">Desulfurococcus amylolyticus (strain DSM 18924 / JCM 16383 / VKM B-2413 / 1221n)</name>
    <name type="common">Desulfurococcus kamchatkensis</name>
    <dbReference type="NCBI Taxonomy" id="490899"/>
    <lineage>
        <taxon>Archaea</taxon>
        <taxon>Thermoproteota</taxon>
        <taxon>Thermoprotei</taxon>
        <taxon>Desulfurococcales</taxon>
        <taxon>Desulfurococcaceae</taxon>
        <taxon>Desulfurococcus</taxon>
    </lineage>
</organism>
<dbReference type="eggNOG" id="arCOG01356">
    <property type="taxonomic scope" value="Archaea"/>
</dbReference>
<proteinExistence type="predicted"/>
<dbReference type="Pfam" id="PF04055">
    <property type="entry name" value="Radical_SAM"/>
    <property type="match status" value="1"/>
</dbReference>
<evidence type="ECO:0000256" key="3">
    <source>
        <dbReference type="ARBA" id="ARBA00022723"/>
    </source>
</evidence>
<dbReference type="SFLD" id="SFLDG01082">
    <property type="entry name" value="B12-binding_domain_containing"/>
    <property type="match status" value="1"/>
</dbReference>
<dbReference type="EMBL" id="CP001140">
    <property type="protein sequence ID" value="ACL10359.1"/>
    <property type="molecule type" value="Genomic_DNA"/>
</dbReference>
<keyword evidence="5" id="KW-0411">Iron-sulfur</keyword>
<reference evidence="7 8" key="1">
    <citation type="journal article" date="2009" name="J. Bacteriol.">
        <title>Complete genome sequence of the anaerobic, protein-degrading hyperthermophilic crenarchaeon Desulfurococcus kamchatkensis.</title>
        <authorList>
            <person name="Ravin N.V."/>
            <person name="Mardanov A.V."/>
            <person name="Beletsky A.V."/>
            <person name="Kublanov I.V."/>
            <person name="Kolganova T.V."/>
            <person name="Lebedinsky A.V."/>
            <person name="Chernyh N.A."/>
            <person name="Bonch-Osmolovskaya E.A."/>
            <person name="Skryabin K.G."/>
        </authorList>
    </citation>
    <scope>NUCLEOTIDE SEQUENCE [LARGE SCALE GENOMIC DNA]</scope>
    <source>
        <strain evidence="8">DSM 18924 / JCM 16383 / VKM B-2413 / 1221n</strain>
    </source>
</reference>
<dbReference type="HOGENOM" id="CLU_042889_0_0_2"/>
<dbReference type="GO" id="GO:0051536">
    <property type="term" value="F:iron-sulfur cluster binding"/>
    <property type="evidence" value="ECO:0007669"/>
    <property type="project" value="UniProtKB-KW"/>
</dbReference>
<dbReference type="Gene3D" id="3.80.30.20">
    <property type="entry name" value="tm_1862 like domain"/>
    <property type="match status" value="1"/>
</dbReference>
<evidence type="ECO:0000259" key="6">
    <source>
        <dbReference type="PROSITE" id="PS51918"/>
    </source>
</evidence>
<dbReference type="InterPro" id="IPR051198">
    <property type="entry name" value="BchE-like"/>
</dbReference>
<dbReference type="InterPro" id="IPR007197">
    <property type="entry name" value="rSAM"/>
</dbReference>
<dbReference type="RefSeq" id="WP_012607701.1">
    <property type="nucleotide sequence ID" value="NC_011766.1"/>
</dbReference>
<keyword evidence="4" id="KW-0408">Iron</keyword>
<dbReference type="Gene3D" id="3.40.50.280">
    <property type="entry name" value="Cobalamin-binding domain"/>
    <property type="match status" value="1"/>
</dbReference>
<dbReference type="NCBIfam" id="TIGR04013">
    <property type="entry name" value="B12_SAM_MJ_1487"/>
    <property type="match status" value="1"/>
</dbReference>
<dbReference type="InterPro" id="IPR023404">
    <property type="entry name" value="rSAM_horseshoe"/>
</dbReference>
<evidence type="ECO:0000313" key="7">
    <source>
        <dbReference type="EMBL" id="ACL10359.1"/>
    </source>
</evidence>
<dbReference type="InterPro" id="IPR058240">
    <property type="entry name" value="rSAM_sf"/>
</dbReference>